<sequence>MLATLLLNIKVFCIDGFLKSKYLYFNLNSSDTLSSSFMYIGGVSDLFNNLSSVANISISPVGMLGFLELLSATLPLTAITYSDPNFSALAKASALTSVSNII</sequence>
<proteinExistence type="predicted"/>
<comment type="caution">
    <text evidence="1">The sequence shown here is derived from an EMBL/GenBank/DDBJ whole genome shotgun (WGS) entry which is preliminary data.</text>
</comment>
<dbReference type="EMBL" id="VSSQ01019556">
    <property type="protein sequence ID" value="MPM63698.1"/>
    <property type="molecule type" value="Genomic_DNA"/>
</dbReference>
<organism evidence="1">
    <name type="scientific">bioreactor metagenome</name>
    <dbReference type="NCBI Taxonomy" id="1076179"/>
    <lineage>
        <taxon>unclassified sequences</taxon>
        <taxon>metagenomes</taxon>
        <taxon>ecological metagenomes</taxon>
    </lineage>
</organism>
<gene>
    <name evidence="1" type="ORF">SDC9_110580</name>
</gene>
<dbReference type="AlphaFoldDB" id="A0A645BF69"/>
<reference evidence="1" key="1">
    <citation type="submission" date="2019-08" db="EMBL/GenBank/DDBJ databases">
        <authorList>
            <person name="Kucharzyk K."/>
            <person name="Murdoch R.W."/>
            <person name="Higgins S."/>
            <person name="Loffler F."/>
        </authorList>
    </citation>
    <scope>NUCLEOTIDE SEQUENCE</scope>
</reference>
<evidence type="ECO:0000313" key="1">
    <source>
        <dbReference type="EMBL" id="MPM63698.1"/>
    </source>
</evidence>
<accession>A0A645BF69</accession>
<name>A0A645BF69_9ZZZZ</name>
<protein>
    <submittedName>
        <fullName evidence="1">Uncharacterized protein</fullName>
    </submittedName>
</protein>